<dbReference type="Gene3D" id="3.40.50.10540">
    <property type="entry name" value="Crotonobetainyl-coa:carnitine coa-transferase, domain 1"/>
    <property type="match status" value="1"/>
</dbReference>
<organism evidence="1">
    <name type="scientific">freshwater metagenome</name>
    <dbReference type="NCBI Taxonomy" id="449393"/>
    <lineage>
        <taxon>unclassified sequences</taxon>
        <taxon>metagenomes</taxon>
        <taxon>ecological metagenomes</taxon>
    </lineage>
</organism>
<dbReference type="Gene3D" id="3.30.1540.10">
    <property type="entry name" value="formyl-coa transferase, domain 3"/>
    <property type="match status" value="1"/>
</dbReference>
<dbReference type="AlphaFoldDB" id="A0A6J6XXQ6"/>
<dbReference type="SUPFAM" id="SSF89796">
    <property type="entry name" value="CoA-transferase family III (CaiB/BaiF)"/>
    <property type="match status" value="1"/>
</dbReference>
<gene>
    <name evidence="1" type="ORF">UFOPK2996_01114</name>
</gene>
<dbReference type="EMBL" id="CAFAAH010000159">
    <property type="protein sequence ID" value="CAB4801772.1"/>
    <property type="molecule type" value="Genomic_DNA"/>
</dbReference>
<dbReference type="PANTHER" id="PTHR48228">
    <property type="entry name" value="SUCCINYL-COA--D-CITRAMALATE COA-TRANSFERASE"/>
    <property type="match status" value="1"/>
</dbReference>
<protein>
    <submittedName>
        <fullName evidence="1">Unannotated protein</fullName>
    </submittedName>
</protein>
<sequence length="376" mass="40032">MGALSGFKVTHLASLGPGPYAAMLLSDMGCEVTIIDRIEPMMVSMPQEVDPRRRGQRSIALDLKSAEGRDIARKLIAQSDVLLEGMRPGVAERLGLGPEDCFPFNPGLVYSRVTGWGQSGHLAMRAGHDINYVALSGALLAMGDLDRPPPVPLNLLGDYAGGGAFAAMGILAALLERQRTGRGQVLDAAIVDGVASLTAATMGMRAAGLWGARGSNLFDGSVPWYRTYRTSDNAFVAVGALEPAFYGALLQGLGLDAVEWSRADKARWPAIAKKLTDVFASQPRDHWQQIFASTDACVSPVLSFDEAVSNPHHRARATYVQIGKVPQPAPAPRLASTSADQIAEPPRPGAHTDMVLRELGLSEPDIANLRAQAYAL</sequence>
<dbReference type="Pfam" id="PF02515">
    <property type="entry name" value="CoA_transf_3"/>
    <property type="match status" value="1"/>
</dbReference>
<reference evidence="1" key="1">
    <citation type="submission" date="2020-05" db="EMBL/GenBank/DDBJ databases">
        <authorList>
            <person name="Chiriac C."/>
            <person name="Salcher M."/>
            <person name="Ghai R."/>
            <person name="Kavagutti S V."/>
        </authorList>
    </citation>
    <scope>NUCLEOTIDE SEQUENCE</scope>
</reference>
<dbReference type="InterPro" id="IPR044855">
    <property type="entry name" value="CoA-Trfase_III_dom3_sf"/>
</dbReference>
<name>A0A6J6XXQ6_9ZZZZ</name>
<proteinExistence type="predicted"/>
<accession>A0A6J6XXQ6</accession>
<dbReference type="InterPro" id="IPR050509">
    <property type="entry name" value="CoA-transferase_III"/>
</dbReference>
<dbReference type="InterPro" id="IPR023606">
    <property type="entry name" value="CoA-Trfase_III_dom_1_sf"/>
</dbReference>
<dbReference type="InterPro" id="IPR003673">
    <property type="entry name" value="CoA-Trfase_fam_III"/>
</dbReference>
<evidence type="ECO:0000313" key="1">
    <source>
        <dbReference type="EMBL" id="CAB4801772.1"/>
    </source>
</evidence>
<dbReference type="GO" id="GO:0003824">
    <property type="term" value="F:catalytic activity"/>
    <property type="evidence" value="ECO:0007669"/>
    <property type="project" value="InterPro"/>
</dbReference>
<dbReference type="PANTHER" id="PTHR48228:SF5">
    <property type="entry name" value="ALPHA-METHYLACYL-COA RACEMASE"/>
    <property type="match status" value="1"/>
</dbReference>